<gene>
    <name evidence="1" type="ORF">P3TCK_04266</name>
</gene>
<accession>Q1ZAD2</accession>
<dbReference type="HOGENOM" id="CLU_3010326_0_0_6"/>
<organism evidence="1 2">
    <name type="scientific">Photobacterium profundum 3TCK</name>
    <dbReference type="NCBI Taxonomy" id="314280"/>
    <lineage>
        <taxon>Bacteria</taxon>
        <taxon>Pseudomonadati</taxon>
        <taxon>Pseudomonadota</taxon>
        <taxon>Gammaproteobacteria</taxon>
        <taxon>Vibrionales</taxon>
        <taxon>Vibrionaceae</taxon>
        <taxon>Photobacterium</taxon>
    </lineage>
</organism>
<evidence type="ECO:0000313" key="2">
    <source>
        <dbReference type="Proteomes" id="UP000003789"/>
    </source>
</evidence>
<sequence length="56" mass="6502">MLKAFVTDVEDKQVNAHLIAPNNDDKKRFKLYTERYACKSTLTAYALHTKNKANWS</sequence>
<name>Q1ZAD2_9GAMM</name>
<protein>
    <submittedName>
        <fullName evidence="1">Uncharacterized protein</fullName>
    </submittedName>
</protein>
<dbReference type="EMBL" id="AAPH01000001">
    <property type="protein sequence ID" value="EAS45560.1"/>
    <property type="molecule type" value="Genomic_DNA"/>
</dbReference>
<evidence type="ECO:0000313" key="1">
    <source>
        <dbReference type="EMBL" id="EAS45560.1"/>
    </source>
</evidence>
<dbReference type="Proteomes" id="UP000003789">
    <property type="component" value="Unassembled WGS sequence"/>
</dbReference>
<comment type="caution">
    <text evidence="1">The sequence shown here is derived from an EMBL/GenBank/DDBJ whole genome shotgun (WGS) entry which is preliminary data.</text>
</comment>
<proteinExistence type="predicted"/>
<reference evidence="1 2" key="1">
    <citation type="submission" date="2006-03" db="EMBL/GenBank/DDBJ databases">
        <authorList>
            <person name="Bartlett D.H."/>
            <person name="Valle G."/>
            <person name="Lauro F.M."/>
            <person name="Vezzi A."/>
            <person name="Simonato F."/>
            <person name="Eloe E."/>
            <person name="Vitulo N."/>
            <person name="Stratton T.K."/>
            <person name="D'angelo M."/>
            <person name="Ferriera S."/>
            <person name="Johnson J."/>
            <person name="Kravitz S."/>
            <person name="Beeson K."/>
            <person name="Sutton G."/>
            <person name="Rogers Y."/>
            <person name="Friedman R."/>
            <person name="Frazier M."/>
            <person name="Venter J.C."/>
        </authorList>
    </citation>
    <scope>NUCLEOTIDE SEQUENCE [LARGE SCALE GENOMIC DNA]</scope>
    <source>
        <strain evidence="1 2">3TCK</strain>
    </source>
</reference>
<dbReference type="AlphaFoldDB" id="Q1ZAD2"/>